<dbReference type="Proteomes" id="UP001205566">
    <property type="component" value="Unassembled WGS sequence"/>
</dbReference>
<comment type="caution">
    <text evidence="2">The sequence shown here is derived from an EMBL/GenBank/DDBJ whole genome shotgun (WGS) entry which is preliminary data.</text>
</comment>
<reference evidence="2" key="1">
    <citation type="thesis" date="2020" institute="Technische Universitat Dresden" country="Dresden, Germany">
        <title>The Agarolytic System of Microbulbifer elongatus PORT2, Isolated from Batu Karas, Pangandaran West Java Indonesia.</title>
        <authorList>
            <person name="Anggraeni S.R."/>
        </authorList>
    </citation>
    <scope>NUCLEOTIDE SEQUENCE</scope>
    <source>
        <strain evidence="2">PORT2</strain>
    </source>
</reference>
<evidence type="ECO:0000256" key="1">
    <source>
        <dbReference type="SAM" id="MobiDB-lite"/>
    </source>
</evidence>
<evidence type="ECO:0000313" key="3">
    <source>
        <dbReference type="Proteomes" id="UP001205566"/>
    </source>
</evidence>
<name>A0ABT1P560_9GAMM</name>
<dbReference type="RefSeq" id="WP_255875229.1">
    <property type="nucleotide sequence ID" value="NZ_JACASI010000033.1"/>
</dbReference>
<evidence type="ECO:0000313" key="2">
    <source>
        <dbReference type="EMBL" id="MCQ3830269.1"/>
    </source>
</evidence>
<feature type="compositionally biased region" description="Polar residues" evidence="1">
    <location>
        <begin position="50"/>
        <end position="60"/>
    </location>
</feature>
<proteinExistence type="predicted"/>
<feature type="compositionally biased region" description="Basic and acidic residues" evidence="1">
    <location>
        <begin position="37"/>
        <end position="48"/>
    </location>
</feature>
<organism evidence="2 3">
    <name type="scientific">Microbulbifer elongatus</name>
    <dbReference type="NCBI Taxonomy" id="86173"/>
    <lineage>
        <taxon>Bacteria</taxon>
        <taxon>Pseudomonadati</taxon>
        <taxon>Pseudomonadota</taxon>
        <taxon>Gammaproteobacteria</taxon>
        <taxon>Cellvibrionales</taxon>
        <taxon>Microbulbiferaceae</taxon>
        <taxon>Microbulbifer</taxon>
    </lineage>
</organism>
<sequence length="60" mass="6430">MNELIELGVLNSGKSAKNSDALADYELRDLGLVVSETKAHDHGSKMDDTLPSTSPDSLSR</sequence>
<protein>
    <submittedName>
        <fullName evidence="2">Uncharacterized protein</fullName>
    </submittedName>
</protein>
<gene>
    <name evidence="2" type="ORF">HXX02_12505</name>
</gene>
<dbReference type="EMBL" id="JACASI010000033">
    <property type="protein sequence ID" value="MCQ3830269.1"/>
    <property type="molecule type" value="Genomic_DNA"/>
</dbReference>
<feature type="region of interest" description="Disordered" evidence="1">
    <location>
        <begin position="37"/>
        <end position="60"/>
    </location>
</feature>
<keyword evidence="3" id="KW-1185">Reference proteome</keyword>
<accession>A0ABT1P560</accession>